<name>A0A9Q3FW15_9BASI</name>
<proteinExistence type="predicted"/>
<evidence type="ECO:0000313" key="2">
    <source>
        <dbReference type="EMBL" id="MBW0544940.1"/>
    </source>
</evidence>
<feature type="region of interest" description="Disordered" evidence="1">
    <location>
        <begin position="1"/>
        <end position="60"/>
    </location>
</feature>
<protein>
    <submittedName>
        <fullName evidence="2">Uncharacterized protein</fullName>
    </submittedName>
</protein>
<comment type="caution">
    <text evidence="2">The sequence shown here is derived from an EMBL/GenBank/DDBJ whole genome shotgun (WGS) entry which is preliminary data.</text>
</comment>
<sequence length="95" mass="11135">MESTIIQTSNQEDQGVPFQKERAKQGRSPSSCYQQASSQPTSARREEEQEKELEETIFPKIQKDAMHNVCNMARTLMEFKDKEEQIMRQPHFSKK</sequence>
<evidence type="ECO:0000256" key="1">
    <source>
        <dbReference type="SAM" id="MobiDB-lite"/>
    </source>
</evidence>
<dbReference type="AlphaFoldDB" id="A0A9Q3FW15"/>
<feature type="compositionally biased region" description="Polar residues" evidence="1">
    <location>
        <begin position="1"/>
        <end position="13"/>
    </location>
</feature>
<reference evidence="2" key="1">
    <citation type="submission" date="2021-03" db="EMBL/GenBank/DDBJ databases">
        <title>Draft genome sequence of rust myrtle Austropuccinia psidii MF-1, a brazilian biotype.</title>
        <authorList>
            <person name="Quecine M.C."/>
            <person name="Pachon D.M.R."/>
            <person name="Bonatelli M.L."/>
            <person name="Correr F.H."/>
            <person name="Franceschini L.M."/>
            <person name="Leite T.F."/>
            <person name="Margarido G.R.A."/>
            <person name="Almeida C.A."/>
            <person name="Ferrarezi J.A."/>
            <person name="Labate C.A."/>
        </authorList>
    </citation>
    <scope>NUCLEOTIDE SEQUENCE</scope>
    <source>
        <strain evidence="2">MF-1</strain>
    </source>
</reference>
<dbReference type="Proteomes" id="UP000765509">
    <property type="component" value="Unassembled WGS sequence"/>
</dbReference>
<keyword evidence="3" id="KW-1185">Reference proteome</keyword>
<feature type="compositionally biased region" description="Polar residues" evidence="1">
    <location>
        <begin position="27"/>
        <end position="42"/>
    </location>
</feature>
<organism evidence="2 3">
    <name type="scientific">Austropuccinia psidii MF-1</name>
    <dbReference type="NCBI Taxonomy" id="1389203"/>
    <lineage>
        <taxon>Eukaryota</taxon>
        <taxon>Fungi</taxon>
        <taxon>Dikarya</taxon>
        <taxon>Basidiomycota</taxon>
        <taxon>Pucciniomycotina</taxon>
        <taxon>Pucciniomycetes</taxon>
        <taxon>Pucciniales</taxon>
        <taxon>Sphaerophragmiaceae</taxon>
        <taxon>Austropuccinia</taxon>
    </lineage>
</organism>
<accession>A0A9Q3FW15</accession>
<dbReference type="EMBL" id="AVOT02049812">
    <property type="protein sequence ID" value="MBW0544940.1"/>
    <property type="molecule type" value="Genomic_DNA"/>
</dbReference>
<evidence type="ECO:0000313" key="3">
    <source>
        <dbReference type="Proteomes" id="UP000765509"/>
    </source>
</evidence>
<gene>
    <name evidence="2" type="ORF">O181_084655</name>
</gene>